<reference evidence="4 5" key="1">
    <citation type="submission" date="2019-02" db="EMBL/GenBank/DDBJ databases">
        <title>Shewanella sp. D4-2 isolated from Dokdo Island.</title>
        <authorList>
            <person name="Baek K."/>
        </authorList>
    </citation>
    <scope>NUCLEOTIDE SEQUENCE [LARGE SCALE GENOMIC DNA]</scope>
    <source>
        <strain evidence="4 5">D4-2</strain>
    </source>
</reference>
<feature type="transmembrane region" description="Helical" evidence="1">
    <location>
        <begin position="7"/>
        <end position="23"/>
    </location>
</feature>
<dbReference type="CDD" id="cd01948">
    <property type="entry name" value="EAL"/>
    <property type="match status" value="1"/>
</dbReference>
<dbReference type="InterPro" id="IPR035919">
    <property type="entry name" value="EAL_sf"/>
</dbReference>
<dbReference type="SMART" id="SM00267">
    <property type="entry name" value="GGDEF"/>
    <property type="match status" value="1"/>
</dbReference>
<dbReference type="OrthoDB" id="5894408at2"/>
<dbReference type="SUPFAM" id="SSF55073">
    <property type="entry name" value="Nucleotide cyclase"/>
    <property type="match status" value="1"/>
</dbReference>
<dbReference type="InterPro" id="IPR001633">
    <property type="entry name" value="EAL_dom"/>
</dbReference>
<organism evidence="4 5">
    <name type="scientific">Shewanella maritima</name>
    <dbReference type="NCBI Taxonomy" id="2520507"/>
    <lineage>
        <taxon>Bacteria</taxon>
        <taxon>Pseudomonadati</taxon>
        <taxon>Pseudomonadota</taxon>
        <taxon>Gammaproteobacteria</taxon>
        <taxon>Alteromonadales</taxon>
        <taxon>Shewanellaceae</taxon>
        <taxon>Shewanella</taxon>
    </lineage>
</organism>
<dbReference type="RefSeq" id="WP_130597523.1">
    <property type="nucleotide sequence ID" value="NZ_CP036200.1"/>
</dbReference>
<dbReference type="InterPro" id="IPR050706">
    <property type="entry name" value="Cyclic-di-GMP_PDE-like"/>
</dbReference>
<dbReference type="KEGG" id="smai:EXU30_01680"/>
<dbReference type="Proteomes" id="UP000291106">
    <property type="component" value="Chromosome"/>
</dbReference>
<feature type="transmembrane region" description="Helical" evidence="1">
    <location>
        <begin position="135"/>
        <end position="154"/>
    </location>
</feature>
<evidence type="ECO:0000259" key="3">
    <source>
        <dbReference type="PROSITE" id="PS50887"/>
    </source>
</evidence>
<dbReference type="InterPro" id="IPR029787">
    <property type="entry name" value="Nucleotide_cyclase"/>
</dbReference>
<sequence>MGISKSFQLTLLITFGLMLYIIYHTENMEVQNQGQVARAQFQTDIKQYKPWVGDGEDLYKKLSEQYSFQFFQYVHKTDSDYNYTFGSLARPDDDFASKVFDIQLGHAEELGDGRIQVRLSTSSVISPSFADLEQAAHIIILSYLILMLVFAILIRVHMRRIKYAAEYISNIPNLSFQAVERSRFPGVLRPIGNALDSCRSQLKDSLSKVHAENDKLTKAAYQDPITGFSTRSRFIKYLDKVQKAKDKQIGIMAITKAAELANINQLHGRAAGDDYLAKIATCMRKAAANVGKSECYRLSSGDFAIFFEGLTLKEGEKYLDNLRGQLDEYASSAAMDSVAHTGMVPYENQCDPSKLVSLADAAVSIAQTLGPNRYHQLEKFTGNEQQGTDHWKTTIAQLIQNQSMSFFQQPIQPCHNDSEIYRELLARFYNAEGDHLPTSTVIAMSERHTCNLELDKMIVTNAIRLLSENPSLSGIFGVNISASTAMQDQFCLWLKDVLGRQRNIASRLVFEINESGMQSNLQASHNFVNEVHKVGSKVAIERFGLGFTSFKFFREVRPDFIKLDSSYSNAIEQDNNNKFFVRMIVDIAKRLSIQVIACGVERQDEKLTLEKLLVDGLQGYYIAQPEKVKKG</sequence>
<dbReference type="PANTHER" id="PTHR33121:SF79">
    <property type="entry name" value="CYCLIC DI-GMP PHOSPHODIESTERASE PDED-RELATED"/>
    <property type="match status" value="1"/>
</dbReference>
<dbReference type="SMART" id="SM00052">
    <property type="entry name" value="EAL"/>
    <property type="match status" value="1"/>
</dbReference>
<dbReference type="SUPFAM" id="SSF141868">
    <property type="entry name" value="EAL domain-like"/>
    <property type="match status" value="1"/>
</dbReference>
<keyword evidence="1" id="KW-0472">Membrane</keyword>
<dbReference type="InterPro" id="IPR043128">
    <property type="entry name" value="Rev_trsase/Diguanyl_cyclase"/>
</dbReference>
<dbReference type="PANTHER" id="PTHR33121">
    <property type="entry name" value="CYCLIC DI-GMP PHOSPHODIESTERASE PDEF"/>
    <property type="match status" value="1"/>
</dbReference>
<proteinExistence type="predicted"/>
<dbReference type="PROSITE" id="PS50883">
    <property type="entry name" value="EAL"/>
    <property type="match status" value="1"/>
</dbReference>
<keyword evidence="1" id="KW-0812">Transmembrane</keyword>
<dbReference type="PROSITE" id="PS50887">
    <property type="entry name" value="GGDEF"/>
    <property type="match status" value="1"/>
</dbReference>
<keyword evidence="5" id="KW-1185">Reference proteome</keyword>
<keyword evidence="1" id="KW-1133">Transmembrane helix</keyword>
<evidence type="ECO:0000256" key="1">
    <source>
        <dbReference type="SAM" id="Phobius"/>
    </source>
</evidence>
<dbReference type="InterPro" id="IPR000160">
    <property type="entry name" value="GGDEF_dom"/>
</dbReference>
<dbReference type="EMBL" id="CP036200">
    <property type="protein sequence ID" value="QBF81549.1"/>
    <property type="molecule type" value="Genomic_DNA"/>
</dbReference>
<dbReference type="Gene3D" id="3.20.20.450">
    <property type="entry name" value="EAL domain"/>
    <property type="match status" value="1"/>
</dbReference>
<dbReference type="Pfam" id="PF00563">
    <property type="entry name" value="EAL"/>
    <property type="match status" value="1"/>
</dbReference>
<feature type="domain" description="EAL" evidence="2">
    <location>
        <begin position="388"/>
        <end position="631"/>
    </location>
</feature>
<accession>A0A411PDB6</accession>
<evidence type="ECO:0000313" key="4">
    <source>
        <dbReference type="EMBL" id="QBF81549.1"/>
    </source>
</evidence>
<evidence type="ECO:0000259" key="2">
    <source>
        <dbReference type="PROSITE" id="PS50883"/>
    </source>
</evidence>
<feature type="domain" description="GGDEF" evidence="3">
    <location>
        <begin position="248"/>
        <end position="379"/>
    </location>
</feature>
<evidence type="ECO:0000313" key="5">
    <source>
        <dbReference type="Proteomes" id="UP000291106"/>
    </source>
</evidence>
<protein>
    <submittedName>
        <fullName evidence="4">GGDEF domain-containing protein</fullName>
    </submittedName>
</protein>
<dbReference type="AlphaFoldDB" id="A0A411PDB6"/>
<name>A0A411PDB6_9GAMM</name>
<dbReference type="Gene3D" id="3.30.70.270">
    <property type="match status" value="1"/>
</dbReference>
<gene>
    <name evidence="4" type="ORF">EXU30_01680</name>
</gene>
<dbReference type="GO" id="GO:0071111">
    <property type="term" value="F:cyclic-guanylate-specific phosphodiesterase activity"/>
    <property type="evidence" value="ECO:0007669"/>
    <property type="project" value="InterPro"/>
</dbReference>
<dbReference type="Pfam" id="PF00990">
    <property type="entry name" value="GGDEF"/>
    <property type="match status" value="1"/>
</dbReference>